<comment type="caution">
    <text evidence="1">The sequence shown here is derived from an EMBL/GenBank/DDBJ whole genome shotgun (WGS) entry which is preliminary data.</text>
</comment>
<evidence type="ECO:0000313" key="1">
    <source>
        <dbReference type="EMBL" id="KRY31065.1"/>
    </source>
</evidence>
<dbReference type="Proteomes" id="UP000054776">
    <property type="component" value="Unassembled WGS sequence"/>
</dbReference>
<dbReference type="EMBL" id="JYDH01000126">
    <property type="protein sequence ID" value="KRY31065.1"/>
    <property type="molecule type" value="Genomic_DNA"/>
</dbReference>
<dbReference type="InParanoid" id="A0A0V1B281"/>
<proteinExistence type="predicted"/>
<gene>
    <name evidence="1" type="ORF">T01_11257</name>
</gene>
<evidence type="ECO:0000313" key="2">
    <source>
        <dbReference type="Proteomes" id="UP000054776"/>
    </source>
</evidence>
<keyword evidence="2" id="KW-1185">Reference proteome</keyword>
<name>A0A0V1B281_TRISP</name>
<organism evidence="1 2">
    <name type="scientific">Trichinella spiralis</name>
    <name type="common">Trichina worm</name>
    <dbReference type="NCBI Taxonomy" id="6334"/>
    <lineage>
        <taxon>Eukaryota</taxon>
        <taxon>Metazoa</taxon>
        <taxon>Ecdysozoa</taxon>
        <taxon>Nematoda</taxon>
        <taxon>Enoplea</taxon>
        <taxon>Dorylaimia</taxon>
        <taxon>Trichinellida</taxon>
        <taxon>Trichinellidae</taxon>
        <taxon>Trichinella</taxon>
    </lineage>
</organism>
<reference evidence="1 2" key="1">
    <citation type="submission" date="2015-01" db="EMBL/GenBank/DDBJ databases">
        <title>Evolution of Trichinella species and genotypes.</title>
        <authorList>
            <person name="Korhonen P.K."/>
            <person name="Edoardo P."/>
            <person name="Giuseppe L.R."/>
            <person name="Gasser R.B."/>
        </authorList>
    </citation>
    <scope>NUCLEOTIDE SEQUENCE [LARGE SCALE GENOMIC DNA]</scope>
    <source>
        <strain evidence="1">ISS3</strain>
    </source>
</reference>
<accession>A0A0V1B281</accession>
<dbReference type="AlphaFoldDB" id="A0A0V1B281"/>
<protein>
    <submittedName>
        <fullName evidence="1">Uncharacterized protein</fullName>
    </submittedName>
</protein>
<sequence>MQTIRKMIFATCTCQLKLCKVLLLGHADCRLLQKPKTHNLPSRAGANDRSVEADFLRETFPQRYDRTKLPRLWKNSAENCQFPLPDLTKANPQMDPSVEFHELDLWSGFRKWCEFWATSRHERTEHGHL</sequence>